<evidence type="ECO:0000313" key="2">
    <source>
        <dbReference type="EMBL" id="GLR68176.1"/>
    </source>
</evidence>
<organism evidence="2 3">
    <name type="scientific">Acidocella aquatica</name>
    <dbReference type="NCBI Taxonomy" id="1922313"/>
    <lineage>
        <taxon>Bacteria</taxon>
        <taxon>Pseudomonadati</taxon>
        <taxon>Pseudomonadota</taxon>
        <taxon>Alphaproteobacteria</taxon>
        <taxon>Acetobacterales</taxon>
        <taxon>Acidocellaceae</taxon>
        <taxon>Acidocella</taxon>
    </lineage>
</organism>
<proteinExistence type="predicted"/>
<evidence type="ECO:0008006" key="4">
    <source>
        <dbReference type="Google" id="ProtNLM"/>
    </source>
</evidence>
<evidence type="ECO:0000256" key="1">
    <source>
        <dbReference type="SAM" id="MobiDB-lite"/>
    </source>
</evidence>
<evidence type="ECO:0000313" key="3">
    <source>
        <dbReference type="Proteomes" id="UP001156641"/>
    </source>
</evidence>
<feature type="region of interest" description="Disordered" evidence="1">
    <location>
        <begin position="1"/>
        <end position="67"/>
    </location>
</feature>
<reference evidence="3" key="1">
    <citation type="journal article" date="2019" name="Int. J. Syst. Evol. Microbiol.">
        <title>The Global Catalogue of Microorganisms (GCM) 10K type strain sequencing project: providing services to taxonomists for standard genome sequencing and annotation.</title>
        <authorList>
            <consortium name="The Broad Institute Genomics Platform"/>
            <consortium name="The Broad Institute Genome Sequencing Center for Infectious Disease"/>
            <person name="Wu L."/>
            <person name="Ma J."/>
        </authorList>
    </citation>
    <scope>NUCLEOTIDE SEQUENCE [LARGE SCALE GENOMIC DNA]</scope>
    <source>
        <strain evidence="3">NBRC 112502</strain>
    </source>
</reference>
<dbReference type="Proteomes" id="UP001156641">
    <property type="component" value="Unassembled WGS sequence"/>
</dbReference>
<sequence>MEGGAIAQNRQPPPGADQPYPNLADVPPAPAPTPPGEQAAIANRARASTPGVSPPSPGALAGLELPAAPPPLPKIPGLRLTQSPAATPLAAPAPAAPPPNGPPVALAFAPGSAILPAADLAPIGAIAAERVKAIAAERGNANILAGGFGESFALALARAQRLGEALTAAGVPASAIKLVAQPSGSGGFVQLVY</sequence>
<dbReference type="EMBL" id="BSOS01000079">
    <property type="protein sequence ID" value="GLR68176.1"/>
    <property type="molecule type" value="Genomic_DNA"/>
</dbReference>
<name>A0ABQ6ABK9_9PROT</name>
<accession>A0ABQ6ABK9</accession>
<keyword evidence="3" id="KW-1185">Reference proteome</keyword>
<comment type="caution">
    <text evidence="2">The sequence shown here is derived from an EMBL/GenBank/DDBJ whole genome shotgun (WGS) entry which is preliminary data.</text>
</comment>
<gene>
    <name evidence="2" type="ORF">GCM10010909_28570</name>
</gene>
<protein>
    <recommendedName>
        <fullName evidence="4">OmpA-like domain-containing protein</fullName>
    </recommendedName>
</protein>